<dbReference type="InterPro" id="IPR018627">
    <property type="entry name" value="ELP6"/>
</dbReference>
<dbReference type="PANTHER" id="PTHR16184:SF6">
    <property type="entry name" value="ELONGATOR COMPLEX PROTEIN 6"/>
    <property type="match status" value="1"/>
</dbReference>
<dbReference type="EMBL" id="JAZGSY010000303">
    <property type="protein sequence ID" value="KAL1837357.1"/>
    <property type="molecule type" value="Genomic_DNA"/>
</dbReference>
<dbReference type="PANTHER" id="PTHR16184">
    <property type="entry name" value="ELONGATOR COMPLEX PROTEIN 6"/>
    <property type="match status" value="1"/>
</dbReference>
<feature type="compositionally biased region" description="Gly residues" evidence="3">
    <location>
        <begin position="192"/>
        <end position="204"/>
    </location>
</feature>
<evidence type="ECO:0000256" key="2">
    <source>
        <dbReference type="ARBA" id="ARBA00008837"/>
    </source>
</evidence>
<feature type="region of interest" description="Disordered" evidence="3">
    <location>
        <begin position="153"/>
        <end position="175"/>
    </location>
</feature>
<dbReference type="InterPro" id="IPR027417">
    <property type="entry name" value="P-loop_NTPase"/>
</dbReference>
<protein>
    <submittedName>
        <fullName evidence="4">Uncharacterized protein</fullName>
    </submittedName>
</protein>
<gene>
    <name evidence="4" type="ORF">VTJ49DRAFT_3968</name>
</gene>
<evidence type="ECO:0000256" key="1">
    <source>
        <dbReference type="ARBA" id="ARBA00005043"/>
    </source>
</evidence>
<feature type="compositionally biased region" description="Polar residues" evidence="3">
    <location>
        <begin position="153"/>
        <end position="163"/>
    </location>
</feature>
<dbReference type="Pfam" id="PF09807">
    <property type="entry name" value="ELP6"/>
    <property type="match status" value="1"/>
</dbReference>
<keyword evidence="5" id="KW-1185">Reference proteome</keyword>
<proteinExistence type="inferred from homology"/>
<dbReference type="Gene3D" id="3.40.50.300">
    <property type="entry name" value="P-loop containing nucleotide triphosphate hydrolases"/>
    <property type="match status" value="1"/>
</dbReference>
<name>A0ABR3V6G8_HUMIN</name>
<dbReference type="CDD" id="cd19495">
    <property type="entry name" value="Elp6"/>
    <property type="match status" value="1"/>
</dbReference>
<evidence type="ECO:0000313" key="4">
    <source>
        <dbReference type="EMBL" id="KAL1837357.1"/>
    </source>
</evidence>
<comment type="pathway">
    <text evidence="1">tRNA modification; 5-methoxycarbonylmethyl-2-thiouridine-tRNA biosynthesis.</text>
</comment>
<evidence type="ECO:0000256" key="3">
    <source>
        <dbReference type="SAM" id="MobiDB-lite"/>
    </source>
</evidence>
<reference evidence="4 5" key="1">
    <citation type="journal article" date="2024" name="Commun. Biol.">
        <title>Comparative genomic analysis of thermophilic fungi reveals convergent evolutionary adaptations and gene losses.</title>
        <authorList>
            <person name="Steindorff A.S."/>
            <person name="Aguilar-Pontes M.V."/>
            <person name="Robinson A.J."/>
            <person name="Andreopoulos B."/>
            <person name="LaButti K."/>
            <person name="Kuo A."/>
            <person name="Mondo S."/>
            <person name="Riley R."/>
            <person name="Otillar R."/>
            <person name="Haridas S."/>
            <person name="Lipzen A."/>
            <person name="Grimwood J."/>
            <person name="Schmutz J."/>
            <person name="Clum A."/>
            <person name="Reid I.D."/>
            <person name="Moisan M.C."/>
            <person name="Butler G."/>
            <person name="Nguyen T.T.M."/>
            <person name="Dewar K."/>
            <person name="Conant G."/>
            <person name="Drula E."/>
            <person name="Henrissat B."/>
            <person name="Hansel C."/>
            <person name="Singer S."/>
            <person name="Hutchinson M.I."/>
            <person name="de Vries R.P."/>
            <person name="Natvig D.O."/>
            <person name="Powell A.J."/>
            <person name="Tsang A."/>
            <person name="Grigoriev I.V."/>
        </authorList>
    </citation>
    <scope>NUCLEOTIDE SEQUENCE [LARGE SCALE GENOMIC DNA]</scope>
    <source>
        <strain evidence="4 5">CBS 620.91</strain>
    </source>
</reference>
<dbReference type="Proteomes" id="UP001583172">
    <property type="component" value="Unassembled WGS sequence"/>
</dbReference>
<comment type="similarity">
    <text evidence="2">Belongs to the ELP6 family.</text>
</comment>
<accession>A0ABR3V6G8</accession>
<evidence type="ECO:0000313" key="5">
    <source>
        <dbReference type="Proteomes" id="UP001583172"/>
    </source>
</evidence>
<comment type="caution">
    <text evidence="4">The sequence shown here is derived from an EMBL/GenBank/DDBJ whole genome shotgun (WGS) entry which is preliminary data.</text>
</comment>
<organism evidence="4 5">
    <name type="scientific">Humicola insolens</name>
    <name type="common">Soft-rot fungus</name>
    <dbReference type="NCBI Taxonomy" id="85995"/>
    <lineage>
        <taxon>Eukaryota</taxon>
        <taxon>Fungi</taxon>
        <taxon>Dikarya</taxon>
        <taxon>Ascomycota</taxon>
        <taxon>Pezizomycotina</taxon>
        <taxon>Sordariomycetes</taxon>
        <taxon>Sordariomycetidae</taxon>
        <taxon>Sordariales</taxon>
        <taxon>Chaetomiaceae</taxon>
        <taxon>Mycothermus</taxon>
    </lineage>
</organism>
<sequence length="339" mass="35058">MTSRSIPPLLEPYLTTLTSPDAAGSLVLLTSVLGTSTNWLVLRHIQTLLRQTAASHPRRTAAAASGAGIGIGSGTQLGSGLDSGVGKGQQGEEDSTEDAETAVLLVSFLRDLTFWREGLARLGVDLEAAARRGRFAFVDGLCGGLFGGSSTASASPLQSQAQGQPAWKRPLTSPAPGAISSVVREAVEQLKGGDGGQSAGGGLSQNGTEKSSGRSKRVVLIMDGLDFVLAASTGSSQSEATHTTILTLASDSPLIHTQETPLEQQHAWFTLSLAHDADLLLSLRPLDTGAARDVSGVIRITTHPTTAAIKATTAAHGGSHEWLYYVGGDGGVRVFERGQ</sequence>
<feature type="region of interest" description="Disordered" evidence="3">
    <location>
        <begin position="190"/>
        <end position="214"/>
    </location>
</feature>